<dbReference type="AlphaFoldDB" id="A0A1N7K2G2"/>
<keyword evidence="2" id="KW-1185">Reference proteome</keyword>
<protein>
    <submittedName>
        <fullName evidence="1">Uncharacterized protein</fullName>
    </submittedName>
</protein>
<dbReference type="OrthoDB" id="5735516at2"/>
<proteinExistence type="predicted"/>
<dbReference type="Proteomes" id="UP000186026">
    <property type="component" value="Unassembled WGS sequence"/>
</dbReference>
<sequence length="162" mass="19398">MVYNYIFMFILGWKVMFHPFYISLTDIRFNDKEKSIEIAQKIFWDDLEVALAKTFDTKVDFMNPDSRNRLEDMIKKYLLMHNQVTINGKRVKLEYLGYEIEDDAAWFYMEGKAVEKPITVEIYNSLLVKEFAEQQNLINFYIDKKPKSLILYKDKTSGILKF</sequence>
<organism evidence="1 2">
    <name type="scientific">Belliella pelovolcani</name>
    <dbReference type="NCBI Taxonomy" id="529505"/>
    <lineage>
        <taxon>Bacteria</taxon>
        <taxon>Pseudomonadati</taxon>
        <taxon>Bacteroidota</taxon>
        <taxon>Cytophagia</taxon>
        <taxon>Cytophagales</taxon>
        <taxon>Cyclobacteriaceae</taxon>
        <taxon>Belliella</taxon>
    </lineage>
</organism>
<dbReference type="InterPro" id="IPR046525">
    <property type="entry name" value="DUF6702"/>
</dbReference>
<dbReference type="STRING" id="529505.SAMN05421761_101394"/>
<dbReference type="RefSeq" id="WP_076498016.1">
    <property type="nucleotide sequence ID" value="NZ_FTOP01000001.1"/>
</dbReference>
<evidence type="ECO:0000313" key="2">
    <source>
        <dbReference type="Proteomes" id="UP000186026"/>
    </source>
</evidence>
<gene>
    <name evidence="1" type="ORF">SAMN05421761_101394</name>
</gene>
<evidence type="ECO:0000313" key="1">
    <source>
        <dbReference type="EMBL" id="SIS55747.1"/>
    </source>
</evidence>
<name>A0A1N7K2G2_9BACT</name>
<accession>A0A1N7K2G2</accession>
<dbReference type="EMBL" id="FTOP01000001">
    <property type="protein sequence ID" value="SIS55747.1"/>
    <property type="molecule type" value="Genomic_DNA"/>
</dbReference>
<reference evidence="2" key="1">
    <citation type="submission" date="2017-01" db="EMBL/GenBank/DDBJ databases">
        <authorList>
            <person name="Varghese N."/>
            <person name="Submissions S."/>
        </authorList>
    </citation>
    <scope>NUCLEOTIDE SEQUENCE [LARGE SCALE GENOMIC DNA]</scope>
    <source>
        <strain evidence="2">DSM 46698</strain>
    </source>
</reference>
<dbReference type="Pfam" id="PF20420">
    <property type="entry name" value="DUF6702"/>
    <property type="match status" value="1"/>
</dbReference>